<dbReference type="SUPFAM" id="SSF53335">
    <property type="entry name" value="S-adenosyl-L-methionine-dependent methyltransferases"/>
    <property type="match status" value="1"/>
</dbReference>
<dbReference type="RefSeq" id="WP_069808839.1">
    <property type="nucleotide sequence ID" value="NZ_CP017305.1"/>
</dbReference>
<gene>
    <name evidence="1" type="ORF">BIU88_02505</name>
</gene>
<dbReference type="CDD" id="cd02440">
    <property type="entry name" value="AdoMet_MTases"/>
    <property type="match status" value="1"/>
</dbReference>
<dbReference type="OrthoDB" id="9784229at2"/>
<dbReference type="KEGG" id="clz:BIU88_02505"/>
<protein>
    <submittedName>
        <fullName evidence="1">Methyltransferase type 12</fullName>
    </submittedName>
</protein>
<proteinExistence type="predicted"/>
<keyword evidence="1" id="KW-0808">Transferase</keyword>
<dbReference type="EMBL" id="CP017305">
    <property type="protein sequence ID" value="AOS83113.1"/>
    <property type="molecule type" value="Genomic_DNA"/>
</dbReference>
<dbReference type="GO" id="GO:0032259">
    <property type="term" value="P:methylation"/>
    <property type="evidence" value="ECO:0007669"/>
    <property type="project" value="UniProtKB-KW"/>
</dbReference>
<accession>A0A1D8CZ88</accession>
<name>A0A1D8CZ88_CHLLM</name>
<dbReference type="PANTHER" id="PTHR14614">
    <property type="entry name" value="HEPATOCELLULAR CARCINOMA-ASSOCIATED ANTIGEN"/>
    <property type="match status" value="1"/>
</dbReference>
<dbReference type="Gene3D" id="3.40.50.150">
    <property type="entry name" value="Vaccinia Virus protein VP39"/>
    <property type="match status" value="1"/>
</dbReference>
<dbReference type="InterPro" id="IPR019410">
    <property type="entry name" value="Methyltransf_16"/>
</dbReference>
<reference evidence="1" key="1">
    <citation type="submission" date="2016-09" db="EMBL/GenBank/DDBJ databases">
        <title>Genome sequence of Chlorobaculum limnaeum.</title>
        <authorList>
            <person name="Liu Z."/>
            <person name="Tank M."/>
            <person name="Bryant D.A."/>
        </authorList>
    </citation>
    <scope>NUCLEOTIDE SEQUENCE [LARGE SCALE GENOMIC DNA]</scope>
    <source>
        <strain evidence="1">DSM 1677</strain>
    </source>
</reference>
<organism evidence="1 2">
    <name type="scientific">Chlorobaculum limnaeum</name>
    <dbReference type="NCBI Taxonomy" id="274537"/>
    <lineage>
        <taxon>Bacteria</taxon>
        <taxon>Pseudomonadati</taxon>
        <taxon>Chlorobiota</taxon>
        <taxon>Chlorobiia</taxon>
        <taxon>Chlorobiales</taxon>
        <taxon>Chlorobiaceae</taxon>
        <taxon>Chlorobaculum</taxon>
    </lineage>
</organism>
<keyword evidence="1" id="KW-0489">Methyltransferase</keyword>
<evidence type="ECO:0000313" key="2">
    <source>
        <dbReference type="Proteomes" id="UP000095185"/>
    </source>
</evidence>
<dbReference type="InterPro" id="IPR029063">
    <property type="entry name" value="SAM-dependent_MTases_sf"/>
</dbReference>
<dbReference type="AlphaFoldDB" id="A0A1D8CZ88"/>
<dbReference type="Proteomes" id="UP000095185">
    <property type="component" value="Chromosome"/>
</dbReference>
<dbReference type="GO" id="GO:0008168">
    <property type="term" value="F:methyltransferase activity"/>
    <property type="evidence" value="ECO:0007669"/>
    <property type="project" value="UniProtKB-KW"/>
</dbReference>
<evidence type="ECO:0000313" key="1">
    <source>
        <dbReference type="EMBL" id="AOS83113.1"/>
    </source>
</evidence>
<dbReference type="STRING" id="274537.BIU88_02505"/>
<sequence length="244" mass="27054">MPFERYTVPVSGSSDAAIDEELTRLRAELAAEYDLREVSHRFAESDFTFLSVLDSYALLDRIDPAAFVKDEQMPYWAEIWPAAVTLSRQIMESGELAGKSVLELGAGVGMASIAAARSGARVLCTDYSTEALRFVAWNAMKNRVPLDTSRLDWRMIKGDEKFDAVIAADVLYERVNLLPIVTAVDALLAPGGAAWIADPRRRLAEQFLELVHENGFEIAETRMFDAEGDQTVAVTIYKLQRATA</sequence>
<dbReference type="Pfam" id="PF10294">
    <property type="entry name" value="Methyltransf_16"/>
    <property type="match status" value="1"/>
</dbReference>
<keyword evidence="2" id="KW-1185">Reference proteome</keyword>